<organism evidence="1 2">
    <name type="scientific">Podospora fimiseda</name>
    <dbReference type="NCBI Taxonomy" id="252190"/>
    <lineage>
        <taxon>Eukaryota</taxon>
        <taxon>Fungi</taxon>
        <taxon>Dikarya</taxon>
        <taxon>Ascomycota</taxon>
        <taxon>Pezizomycotina</taxon>
        <taxon>Sordariomycetes</taxon>
        <taxon>Sordariomycetidae</taxon>
        <taxon>Sordariales</taxon>
        <taxon>Podosporaceae</taxon>
        <taxon>Podospora</taxon>
    </lineage>
</organism>
<evidence type="ECO:0000313" key="1">
    <source>
        <dbReference type="EMBL" id="KAK4220414.1"/>
    </source>
</evidence>
<dbReference type="InterPro" id="IPR021109">
    <property type="entry name" value="Peptidase_aspartic_dom_sf"/>
</dbReference>
<feature type="non-terminal residue" evidence="1">
    <location>
        <position position="90"/>
    </location>
</feature>
<dbReference type="AlphaFoldDB" id="A0AAN6YJF9"/>
<evidence type="ECO:0000313" key="2">
    <source>
        <dbReference type="Proteomes" id="UP001301958"/>
    </source>
</evidence>
<proteinExistence type="predicted"/>
<dbReference type="Gene3D" id="2.40.70.10">
    <property type="entry name" value="Acid Proteases"/>
    <property type="match status" value="1"/>
</dbReference>
<gene>
    <name evidence="1" type="ORF">QBC38DRAFT_346925</name>
</gene>
<reference evidence="1" key="1">
    <citation type="journal article" date="2023" name="Mol. Phylogenet. Evol.">
        <title>Genome-scale phylogeny and comparative genomics of the fungal order Sordariales.</title>
        <authorList>
            <person name="Hensen N."/>
            <person name="Bonometti L."/>
            <person name="Westerberg I."/>
            <person name="Brannstrom I.O."/>
            <person name="Guillou S."/>
            <person name="Cros-Aarteil S."/>
            <person name="Calhoun S."/>
            <person name="Haridas S."/>
            <person name="Kuo A."/>
            <person name="Mondo S."/>
            <person name="Pangilinan J."/>
            <person name="Riley R."/>
            <person name="LaButti K."/>
            <person name="Andreopoulos B."/>
            <person name="Lipzen A."/>
            <person name="Chen C."/>
            <person name="Yan M."/>
            <person name="Daum C."/>
            <person name="Ng V."/>
            <person name="Clum A."/>
            <person name="Steindorff A."/>
            <person name="Ohm R.A."/>
            <person name="Martin F."/>
            <person name="Silar P."/>
            <person name="Natvig D.O."/>
            <person name="Lalanne C."/>
            <person name="Gautier V."/>
            <person name="Ament-Velasquez S.L."/>
            <person name="Kruys A."/>
            <person name="Hutchinson M.I."/>
            <person name="Powell A.J."/>
            <person name="Barry K."/>
            <person name="Miller A.N."/>
            <person name="Grigoriev I.V."/>
            <person name="Debuchy R."/>
            <person name="Gladieux P."/>
            <person name="Hiltunen Thoren M."/>
            <person name="Johannesson H."/>
        </authorList>
    </citation>
    <scope>NUCLEOTIDE SEQUENCE</scope>
    <source>
        <strain evidence="1">CBS 990.96</strain>
    </source>
</reference>
<protein>
    <submittedName>
        <fullName evidence="1">Uncharacterized protein</fullName>
    </submittedName>
</protein>
<sequence>AVIDSGSSINIVNPSFVNKTRMPWVMKKVPYRMRTYEEQTASYDGGISSRETTLLITVDEDPQEVDFDILPTGPKCDMILGHPWLKKYNP</sequence>
<accession>A0AAN6YJF9</accession>
<dbReference type="SUPFAM" id="SSF50630">
    <property type="entry name" value="Acid proteases"/>
    <property type="match status" value="1"/>
</dbReference>
<reference evidence="1" key="2">
    <citation type="submission" date="2023-05" db="EMBL/GenBank/DDBJ databases">
        <authorList>
            <consortium name="Lawrence Berkeley National Laboratory"/>
            <person name="Steindorff A."/>
            <person name="Hensen N."/>
            <person name="Bonometti L."/>
            <person name="Westerberg I."/>
            <person name="Brannstrom I.O."/>
            <person name="Guillou S."/>
            <person name="Cros-Aarteil S."/>
            <person name="Calhoun S."/>
            <person name="Haridas S."/>
            <person name="Kuo A."/>
            <person name="Mondo S."/>
            <person name="Pangilinan J."/>
            <person name="Riley R."/>
            <person name="Labutti K."/>
            <person name="Andreopoulos B."/>
            <person name="Lipzen A."/>
            <person name="Chen C."/>
            <person name="Yanf M."/>
            <person name="Daum C."/>
            <person name="Ng V."/>
            <person name="Clum A."/>
            <person name="Ohm R."/>
            <person name="Martin F."/>
            <person name="Silar P."/>
            <person name="Natvig D."/>
            <person name="Lalanne C."/>
            <person name="Gautier V."/>
            <person name="Ament-Velasquez S.L."/>
            <person name="Kruys A."/>
            <person name="Hutchinson M.I."/>
            <person name="Powell A.J."/>
            <person name="Barry K."/>
            <person name="Miller A.N."/>
            <person name="Grigoriev I.V."/>
            <person name="Debuchy R."/>
            <person name="Gladieux P."/>
            <person name="Thoren M.H."/>
            <person name="Johannesson H."/>
        </authorList>
    </citation>
    <scope>NUCLEOTIDE SEQUENCE</scope>
    <source>
        <strain evidence="1">CBS 990.96</strain>
    </source>
</reference>
<dbReference type="EMBL" id="MU865852">
    <property type="protein sequence ID" value="KAK4220414.1"/>
    <property type="molecule type" value="Genomic_DNA"/>
</dbReference>
<feature type="non-terminal residue" evidence="1">
    <location>
        <position position="1"/>
    </location>
</feature>
<name>A0AAN6YJF9_9PEZI</name>
<dbReference type="CDD" id="cd00303">
    <property type="entry name" value="retropepsin_like"/>
    <property type="match status" value="1"/>
</dbReference>
<comment type="caution">
    <text evidence="1">The sequence shown here is derived from an EMBL/GenBank/DDBJ whole genome shotgun (WGS) entry which is preliminary data.</text>
</comment>
<keyword evidence="2" id="KW-1185">Reference proteome</keyword>
<dbReference type="Proteomes" id="UP001301958">
    <property type="component" value="Unassembled WGS sequence"/>
</dbReference>